<dbReference type="Pfam" id="PF23736">
    <property type="entry name" value="Ig_ZP2"/>
    <property type="match status" value="1"/>
</dbReference>
<dbReference type="Pfam" id="PF23344">
    <property type="entry name" value="ZP-N"/>
    <property type="match status" value="1"/>
</dbReference>
<dbReference type="Pfam" id="PF26562">
    <property type="entry name" value="Ig-like"/>
    <property type="match status" value="1"/>
</dbReference>
<dbReference type="InterPro" id="IPR055356">
    <property type="entry name" value="ZP-N"/>
</dbReference>
<dbReference type="OrthoDB" id="8945590at2759"/>
<dbReference type="PANTHER" id="PTHR47130:SF6">
    <property type="entry name" value="EGG ENVELOPE GLYCOPROTEIN-LIKE PRECURSOR"/>
    <property type="match status" value="1"/>
</dbReference>
<sequence>MQCLLLAGVAVLCLTLPYLVHAQPLPDSLPVTVLKTECRDRYFYLWGDKTFFGSLQWQLEAINYTGSIDIMKGLRAAQCGYTLTTDLFGNLEIRISFLGCWVTNTKDAQFNISIQIRVYRGMQSVAYVRDITCIPDQPWDVREIICEENYMEVSVLRLAEDDRIKFQLAAPATTISQKYRVEFLKNLTTILAEDAIKRGYGVHVTLTRVVFRAPYNTPESQVLQFGDYHLDAVLSKMLQKQTLRTLIIDTTMACPSDPPVFQDLALSWLSPALLGPLIADNVKSCLFAMGINGNLLSKNDNADYYIFNDKIACNVSSIVNVTVPIGAPGGFSESDVVNNTYVTTYRINLLLQRHWLGEDEDDQTTHTQYKPVVTPAIKQQPIFTDYTIKKDRYFNVSLGNFYSDVNLESFVVLHTPLPLDTLDSKGMQTSYTKNSNNTQVFFLTVPFSSYLVEQMYLGGFKRRYRLYVTYVMRLVPKEKSFTYSDVVECILEDVVPPAYNGSCGSDRLVLDMKRGNLDMYWLPYIRNLPLTNQLITSQNYVVQNTDAAFHLEVPYPSVGLVYEVAALSAFHVRLDFTLRDNQTLKVESSYSVTCSFSLPQSVCLSNGSMIAFVNGSMTKPKIDARRTHLKDPTCKPLEATETLALFSFSAYTCGTIQK</sequence>
<dbReference type="InterPro" id="IPR058876">
    <property type="entry name" value="Ig-like_ZP"/>
</dbReference>
<keyword evidence="1" id="KW-0732">Signal</keyword>
<evidence type="ECO:0000313" key="3">
    <source>
        <dbReference type="EMBL" id="PIO39880.1"/>
    </source>
</evidence>
<dbReference type="EMBL" id="KV924729">
    <property type="protein sequence ID" value="PIO39880.1"/>
    <property type="molecule type" value="Genomic_DNA"/>
</dbReference>
<protein>
    <recommendedName>
        <fullName evidence="2">ZP domain-containing protein</fullName>
    </recommendedName>
</protein>
<feature type="signal peptide" evidence="1">
    <location>
        <begin position="1"/>
        <end position="22"/>
    </location>
</feature>
<feature type="non-terminal residue" evidence="3">
    <location>
        <position position="658"/>
    </location>
</feature>
<dbReference type="InterPro" id="IPR001507">
    <property type="entry name" value="ZP_dom"/>
</dbReference>
<evidence type="ECO:0000259" key="2">
    <source>
        <dbReference type="PROSITE" id="PS51034"/>
    </source>
</evidence>
<dbReference type="AlphaFoldDB" id="A0A2G9SIC2"/>
<keyword evidence="4" id="KW-1185">Reference proteome</keyword>
<evidence type="ECO:0000256" key="1">
    <source>
        <dbReference type="SAM" id="SignalP"/>
    </source>
</evidence>
<evidence type="ECO:0000313" key="4">
    <source>
        <dbReference type="Proteomes" id="UP000228934"/>
    </source>
</evidence>
<proteinExistence type="predicted"/>
<gene>
    <name evidence="3" type="ORF">AB205_0123280</name>
</gene>
<name>A0A2G9SIC2_AQUCT</name>
<feature type="chain" id="PRO_5013648053" description="ZP domain-containing protein" evidence="1">
    <location>
        <begin position="23"/>
        <end position="658"/>
    </location>
</feature>
<dbReference type="PROSITE" id="PS51034">
    <property type="entry name" value="ZP_2"/>
    <property type="match status" value="1"/>
</dbReference>
<dbReference type="Proteomes" id="UP000228934">
    <property type="component" value="Unassembled WGS sequence"/>
</dbReference>
<dbReference type="PANTHER" id="PTHR47130">
    <property type="entry name" value="SI:DKEY-19B23.11-RELATED"/>
    <property type="match status" value="1"/>
</dbReference>
<reference evidence="4" key="1">
    <citation type="journal article" date="2017" name="Nat. Commun.">
        <title>The North American bullfrog draft genome provides insight into hormonal regulation of long noncoding RNA.</title>
        <authorList>
            <person name="Hammond S.A."/>
            <person name="Warren R.L."/>
            <person name="Vandervalk B.P."/>
            <person name="Kucuk E."/>
            <person name="Khan H."/>
            <person name="Gibb E.A."/>
            <person name="Pandoh P."/>
            <person name="Kirk H."/>
            <person name="Zhao Y."/>
            <person name="Jones M."/>
            <person name="Mungall A.J."/>
            <person name="Coope R."/>
            <person name="Pleasance S."/>
            <person name="Moore R.A."/>
            <person name="Holt R.A."/>
            <person name="Round J.M."/>
            <person name="Ohora S."/>
            <person name="Walle B.V."/>
            <person name="Veldhoen N."/>
            <person name="Helbing C.C."/>
            <person name="Birol I."/>
        </authorList>
    </citation>
    <scope>NUCLEOTIDE SEQUENCE [LARGE SCALE GENOMIC DNA]</scope>
</reference>
<accession>A0A2G9SIC2</accession>
<organism evidence="3 4">
    <name type="scientific">Aquarana catesbeiana</name>
    <name type="common">American bullfrog</name>
    <name type="synonym">Rana catesbeiana</name>
    <dbReference type="NCBI Taxonomy" id="8400"/>
    <lineage>
        <taxon>Eukaryota</taxon>
        <taxon>Metazoa</taxon>
        <taxon>Chordata</taxon>
        <taxon>Craniata</taxon>
        <taxon>Vertebrata</taxon>
        <taxon>Euteleostomi</taxon>
        <taxon>Amphibia</taxon>
        <taxon>Batrachia</taxon>
        <taxon>Anura</taxon>
        <taxon>Neobatrachia</taxon>
        <taxon>Ranoidea</taxon>
        <taxon>Ranidae</taxon>
        <taxon>Aquarana</taxon>
    </lineage>
</organism>
<dbReference type="InterPro" id="IPR057638">
    <property type="entry name" value="Ig_ZP2_2nd"/>
</dbReference>
<feature type="domain" description="ZP" evidence="2">
    <location>
        <begin position="602"/>
        <end position="658"/>
    </location>
</feature>